<dbReference type="EMBL" id="MT944117">
    <property type="protein sequence ID" value="QPI12787.1"/>
    <property type="molecule type" value="Genomic_DNA"/>
</dbReference>
<proteinExistence type="predicted"/>
<sequence length="47" mass="5235">MIIGLIDAGYLEGKVYRDEDGGIEDTDYDREEADKLIQGLIARMCLG</sequence>
<evidence type="ECO:0000313" key="1">
    <source>
        <dbReference type="EMBL" id="QPI12787.1"/>
    </source>
</evidence>
<accession>A0A7S9XCN5</accession>
<evidence type="ECO:0000313" key="2">
    <source>
        <dbReference type="Proteomes" id="UP000595889"/>
    </source>
</evidence>
<dbReference type="Proteomes" id="UP000595889">
    <property type="component" value="Segment"/>
</dbReference>
<protein>
    <submittedName>
        <fullName evidence="1">Uncharacterized protein</fullName>
    </submittedName>
</protein>
<name>A0A7S9XCN5_9CAUD</name>
<reference evidence="1 2" key="1">
    <citation type="submission" date="2020-08" db="EMBL/GenBank/DDBJ databases">
        <authorList>
            <person name="Gong Q."/>
        </authorList>
    </citation>
    <scope>NUCLEOTIDE SEQUENCE [LARGE SCALE GENOMIC DNA]</scope>
</reference>
<organism evidence="1 2">
    <name type="scientific">Escherichia phage PNJ1809-36</name>
    <dbReference type="NCBI Taxonomy" id="2761708"/>
    <lineage>
        <taxon>Viruses</taxon>
        <taxon>Duplodnaviria</taxon>
        <taxon>Heunggongvirae</taxon>
        <taxon>Uroviricota</taxon>
        <taxon>Caudoviricetes</taxon>
        <taxon>Stephanstirmvirinae</taxon>
        <taxon>Phapecoctavirus</taxon>
        <taxon>Phapecoctavirus phAPEC8</taxon>
        <taxon>Escherichia virus phAPEC8</taxon>
    </lineage>
</organism>